<organism evidence="1 2">
    <name type="scientific">Dickeya phage vB_DsoM_AD1</name>
    <dbReference type="NCBI Taxonomy" id="2283029"/>
    <lineage>
        <taxon>Viruses</taxon>
        <taxon>Duplodnaviria</taxon>
        <taxon>Heunggongvirae</taxon>
        <taxon>Uroviricota</taxon>
        <taxon>Caudoviricetes</taxon>
        <taxon>Alexandravirus</taxon>
        <taxon>Alexandravirus AD1</taxon>
    </lineage>
</organism>
<dbReference type="EMBL" id="MH460463">
    <property type="protein sequence ID" value="AXG67096.1"/>
    <property type="molecule type" value="Genomic_DNA"/>
</dbReference>
<dbReference type="Proteomes" id="UP000262440">
    <property type="component" value="Segment"/>
</dbReference>
<evidence type="ECO:0000313" key="2">
    <source>
        <dbReference type="Proteomes" id="UP000262440"/>
    </source>
</evidence>
<accession>A0A384ZXZ6</accession>
<reference evidence="1 2" key="1">
    <citation type="journal article" date="2018" name="Front. Microbiol.">
        <title>Jumbo Bacteriophages Are Represented Within an Increasing Diversity of Environmental Viruses Infecting the Emerging Phytopathogen, Dickeya solani.</title>
        <authorList>
            <person name="Day A.W."/>
            <person name="Ahn J."/>
            <person name="Salmond G.P.C."/>
        </authorList>
    </citation>
    <scope>NUCLEOTIDE SEQUENCE [LARGE SCALE GENOMIC DNA]</scope>
</reference>
<proteinExistence type="predicted"/>
<evidence type="ECO:0000313" key="1">
    <source>
        <dbReference type="EMBL" id="AXG67096.1"/>
    </source>
</evidence>
<name>A0A384ZXZ6_9CAUD</name>
<sequence length="219" mass="24880">MNLEHEQLAASAVVNLVNEMKSEAEKQGFKVKDTTNGIRILFPGFGGSQEYDFLRLSRMALVGAAAKCPLKIKLDERYGPVMIPEVDLSAYDGVFPDKHKMFSTVNKELREFLAAQGELEPAHIFWTQSAPPGLNATKEEHDYFAVLGNVYEDGRFRNLTLILNHFTYIYLTDNVKYAVLKDSERGQYVDLHEDSDKAYGLLCLKVFNRVKRELHTVQS</sequence>
<protein>
    <submittedName>
        <fullName evidence="1">Uncharacterized protein</fullName>
    </submittedName>
</protein>
<keyword evidence="2" id="KW-1185">Reference proteome</keyword>
<gene>
    <name evidence="1" type="ORF">AD1_052</name>
</gene>